<evidence type="ECO:0000256" key="5">
    <source>
        <dbReference type="ARBA" id="ARBA00023136"/>
    </source>
</evidence>
<dbReference type="Pfam" id="PF13244">
    <property type="entry name" value="MbhD"/>
    <property type="match status" value="1"/>
</dbReference>
<protein>
    <recommendedName>
        <fullName evidence="7">MrpA C-terminal/MbhD domain-containing protein</fullName>
    </recommendedName>
</protein>
<evidence type="ECO:0000256" key="4">
    <source>
        <dbReference type="ARBA" id="ARBA00022989"/>
    </source>
</evidence>
<dbReference type="Gene3D" id="1.20.120.1200">
    <property type="entry name" value="NADH-ubiquinone/plastoquinone oxidoreductase chain 6, subunit NuoJ"/>
    <property type="match status" value="1"/>
</dbReference>
<comment type="subcellular location">
    <subcellularLocation>
        <location evidence="1">Cell membrane</location>
        <topology evidence="1">Multi-pass membrane protein</topology>
    </subcellularLocation>
</comment>
<name>A0A1V0TMK1_9ACTN</name>
<accession>A0A1V0TMK1</accession>
<keyword evidence="5 6" id="KW-0472">Membrane</keyword>
<organism evidence="8 9">
    <name type="scientific">Streptomyces gilvosporeus</name>
    <dbReference type="NCBI Taxonomy" id="553510"/>
    <lineage>
        <taxon>Bacteria</taxon>
        <taxon>Bacillati</taxon>
        <taxon>Actinomycetota</taxon>
        <taxon>Actinomycetes</taxon>
        <taxon>Kitasatosporales</taxon>
        <taxon>Streptomycetaceae</taxon>
        <taxon>Streptomyces</taxon>
    </lineage>
</organism>
<feature type="transmembrane region" description="Helical" evidence="6">
    <location>
        <begin position="42"/>
        <end position="59"/>
    </location>
</feature>
<dbReference type="InterPro" id="IPR042106">
    <property type="entry name" value="Nuo/plastoQ_OxRdtase_6_NuoJ"/>
</dbReference>
<reference evidence="8 9" key="1">
    <citation type="submission" date="2017-04" db="EMBL/GenBank/DDBJ databases">
        <title>Complete Genome Sequence of Streptomyces gilvosporeus F607, a Capable Producer of Natamycin.</title>
        <authorList>
            <person name="Zong G."/>
            <person name="Zhong C."/>
            <person name="Fu J."/>
            <person name="Qin R."/>
            <person name="Cao G."/>
        </authorList>
    </citation>
    <scope>NUCLEOTIDE SEQUENCE [LARGE SCALE GENOMIC DNA]</scope>
    <source>
        <strain evidence="8 9">F607</strain>
    </source>
</reference>
<feature type="domain" description="MrpA C-terminal/MbhD" evidence="7">
    <location>
        <begin position="23"/>
        <end position="89"/>
    </location>
</feature>
<dbReference type="STRING" id="553510.B1H19_08130"/>
<feature type="transmembrane region" description="Helical" evidence="6">
    <location>
        <begin position="65"/>
        <end position="84"/>
    </location>
</feature>
<proteinExistence type="predicted"/>
<keyword evidence="3 6" id="KW-0812">Transmembrane</keyword>
<evidence type="ECO:0000256" key="2">
    <source>
        <dbReference type="ARBA" id="ARBA00022475"/>
    </source>
</evidence>
<dbReference type="GO" id="GO:0005886">
    <property type="term" value="C:plasma membrane"/>
    <property type="evidence" value="ECO:0007669"/>
    <property type="project" value="UniProtKB-SubCell"/>
</dbReference>
<evidence type="ECO:0000313" key="8">
    <source>
        <dbReference type="EMBL" id="ARF54169.1"/>
    </source>
</evidence>
<keyword evidence="4 6" id="KW-1133">Transmembrane helix</keyword>
<sequence length="100" mass="10802">MPCPTPDQRGRSVSDLPLSLGLALVAVTGTATVLVRDPVRQSFLLSLLGFALALLFLLLQAPDVALSQLAVGSALTPLMLLLSVRKVRRRARDESRQERP</sequence>
<dbReference type="Proteomes" id="UP000192726">
    <property type="component" value="Chromosome"/>
</dbReference>
<dbReference type="AlphaFoldDB" id="A0A1V0TMK1"/>
<evidence type="ECO:0000313" key="9">
    <source>
        <dbReference type="Proteomes" id="UP000192726"/>
    </source>
</evidence>
<evidence type="ECO:0000259" key="7">
    <source>
        <dbReference type="Pfam" id="PF13244"/>
    </source>
</evidence>
<gene>
    <name evidence="8" type="ORF">B1H19_08130</name>
</gene>
<dbReference type="InterPro" id="IPR025383">
    <property type="entry name" value="MrpA_C/MbhD"/>
</dbReference>
<keyword evidence="9" id="KW-1185">Reference proteome</keyword>
<evidence type="ECO:0000256" key="6">
    <source>
        <dbReference type="SAM" id="Phobius"/>
    </source>
</evidence>
<feature type="transmembrane region" description="Helical" evidence="6">
    <location>
        <begin position="16"/>
        <end position="35"/>
    </location>
</feature>
<keyword evidence="2" id="KW-1003">Cell membrane</keyword>
<dbReference type="KEGG" id="sgv:B1H19_08130"/>
<dbReference type="EMBL" id="CP020569">
    <property type="protein sequence ID" value="ARF54169.1"/>
    <property type="molecule type" value="Genomic_DNA"/>
</dbReference>
<evidence type="ECO:0000256" key="1">
    <source>
        <dbReference type="ARBA" id="ARBA00004651"/>
    </source>
</evidence>
<evidence type="ECO:0000256" key="3">
    <source>
        <dbReference type="ARBA" id="ARBA00022692"/>
    </source>
</evidence>